<dbReference type="SUPFAM" id="SSF54427">
    <property type="entry name" value="NTF2-like"/>
    <property type="match status" value="1"/>
</dbReference>
<dbReference type="RefSeq" id="WP_073329411.1">
    <property type="nucleotide sequence ID" value="NZ_FQTT01000010.1"/>
</dbReference>
<organism evidence="2 3">
    <name type="scientific">Actinomyces glycerinitolerans</name>
    <dbReference type="NCBI Taxonomy" id="1892869"/>
    <lineage>
        <taxon>Bacteria</taxon>
        <taxon>Bacillati</taxon>
        <taxon>Actinomycetota</taxon>
        <taxon>Actinomycetes</taxon>
        <taxon>Actinomycetales</taxon>
        <taxon>Actinomycetaceae</taxon>
        <taxon>Actinomyces</taxon>
    </lineage>
</organism>
<name>A0A1M4RYV8_9ACTO</name>
<dbReference type="STRING" id="1892869.ACGLYG10_1336"/>
<dbReference type="Proteomes" id="UP000184291">
    <property type="component" value="Unassembled WGS sequence"/>
</dbReference>
<dbReference type="InterPro" id="IPR032710">
    <property type="entry name" value="NTF2-like_dom_sf"/>
</dbReference>
<reference evidence="3" key="1">
    <citation type="submission" date="2016-09" db="EMBL/GenBank/DDBJ databases">
        <authorList>
            <person name="Strepis N."/>
        </authorList>
    </citation>
    <scope>NUCLEOTIDE SEQUENCE [LARGE SCALE GENOMIC DNA]</scope>
</reference>
<evidence type="ECO:0000259" key="1">
    <source>
        <dbReference type="Pfam" id="PF14534"/>
    </source>
</evidence>
<evidence type="ECO:0000313" key="2">
    <source>
        <dbReference type="EMBL" id="SHE25122.1"/>
    </source>
</evidence>
<dbReference type="Pfam" id="PF14534">
    <property type="entry name" value="DUF4440"/>
    <property type="match status" value="1"/>
</dbReference>
<dbReference type="EMBL" id="FQTT01000010">
    <property type="protein sequence ID" value="SHE25122.1"/>
    <property type="molecule type" value="Genomic_DNA"/>
</dbReference>
<dbReference type="Gene3D" id="3.10.450.50">
    <property type="match status" value="1"/>
</dbReference>
<proteinExistence type="predicted"/>
<evidence type="ECO:0000313" key="3">
    <source>
        <dbReference type="Proteomes" id="UP000184291"/>
    </source>
</evidence>
<dbReference type="OrthoDB" id="5383110at2"/>
<keyword evidence="3" id="KW-1185">Reference proteome</keyword>
<feature type="domain" description="DUF4440" evidence="1">
    <location>
        <begin position="33"/>
        <end position="133"/>
    </location>
</feature>
<accession>A0A1M4RYV8</accession>
<gene>
    <name evidence="2" type="ORF">ACGLYG10_1336</name>
</gene>
<dbReference type="InterPro" id="IPR027843">
    <property type="entry name" value="DUF4440"/>
</dbReference>
<dbReference type="AlphaFoldDB" id="A0A1M4RYV8"/>
<sequence length="139" mass="15517">MTEYDFSVFGNVTITGADLNAMSAEELSVLHRQAQYCQAMTEADIDTMREIVSADMTFTHMSGRRQSREEYFADVADGRLNYFTIGIEDPRVRVAGDTATITFTSVLNANAYGARGTFRMAGSHHYRRRGDAWIAVNAN</sequence>
<protein>
    <recommendedName>
        <fullName evidence="1">DUF4440 domain-containing protein</fullName>
    </recommendedName>
</protein>